<dbReference type="GO" id="GO:0008783">
    <property type="term" value="F:agmatinase activity"/>
    <property type="evidence" value="ECO:0007669"/>
    <property type="project" value="TreeGrafter"/>
</dbReference>
<dbReference type="InterPro" id="IPR020855">
    <property type="entry name" value="Ureohydrolase_Mn_BS"/>
</dbReference>
<organism evidence="5 6">
    <name type="scientific">Neolewinella agarilytica</name>
    <dbReference type="NCBI Taxonomy" id="478744"/>
    <lineage>
        <taxon>Bacteria</taxon>
        <taxon>Pseudomonadati</taxon>
        <taxon>Bacteroidota</taxon>
        <taxon>Saprospiria</taxon>
        <taxon>Saprospirales</taxon>
        <taxon>Lewinellaceae</taxon>
        <taxon>Neolewinella</taxon>
    </lineage>
</organism>
<dbReference type="Proteomes" id="UP000199021">
    <property type="component" value="Unassembled WGS sequence"/>
</dbReference>
<dbReference type="OrthoDB" id="9788689at2"/>
<dbReference type="AlphaFoldDB" id="A0A1H9AI76"/>
<dbReference type="PROSITE" id="PS51409">
    <property type="entry name" value="ARGINASE_2"/>
    <property type="match status" value="1"/>
</dbReference>
<dbReference type="PANTHER" id="PTHR11358">
    <property type="entry name" value="ARGINASE/AGMATINASE"/>
    <property type="match status" value="1"/>
</dbReference>
<dbReference type="Pfam" id="PF00491">
    <property type="entry name" value="Arginase"/>
    <property type="match status" value="1"/>
</dbReference>
<evidence type="ECO:0000256" key="2">
    <source>
        <dbReference type="ARBA" id="ARBA00022723"/>
    </source>
</evidence>
<accession>A0A1H9AI76</accession>
<dbReference type="GO" id="GO:0046872">
    <property type="term" value="F:metal ion binding"/>
    <property type="evidence" value="ECO:0007669"/>
    <property type="project" value="UniProtKB-KW"/>
</dbReference>
<evidence type="ECO:0000313" key="6">
    <source>
        <dbReference type="Proteomes" id="UP000199021"/>
    </source>
</evidence>
<sequence length="413" mass="46065">MSLDSLHYRTARCLNVIPRGENYEITHELNGRKFVLPRLAYQLLTHLKEPTTIEELLDRTSTSFPSKEVQTMLNRLRKGGVIVATGDDETYHRRLPNKTLMGIPAYHDSAPEDLQNRRLVLLGVPFGSGNKLDGACAKFPAKIRWFTQSYLSSLHARNHQLDFRGFGADNSFFTSLREWLASNRLTDGGDLVLQPNEYPSSVYAKVERLTEEINGKGNVPIMLGGDHSLTFPAIAGVARQHEAIQIIQFDAHTDTYVNRVAELYAGSGKAPHHHGNFLSNALKSTKIAKVWQFGIRGPFTMTPPKDARCKIVYAHEIPDFLQSNSVQQLDPDLPTYLTFDIDFFDPTVAPGTATPVIDGPGYRTGLDLLATVLDRVNVVGADLMEVNPDRDRDDQTIQVAVSTLLRLINGIKM</sequence>
<dbReference type="PRINTS" id="PR00116">
    <property type="entry name" value="ARGINASE"/>
</dbReference>
<dbReference type="InterPro" id="IPR006035">
    <property type="entry name" value="Ureohydrolase"/>
</dbReference>
<gene>
    <name evidence="5" type="ORF">SAMN05444359_102111</name>
</gene>
<dbReference type="RefSeq" id="WP_090165297.1">
    <property type="nucleotide sequence ID" value="NZ_FOFB01000002.1"/>
</dbReference>
<evidence type="ECO:0000256" key="1">
    <source>
        <dbReference type="ARBA" id="ARBA00009227"/>
    </source>
</evidence>
<dbReference type="EMBL" id="FOFB01000002">
    <property type="protein sequence ID" value="SEP76444.1"/>
    <property type="molecule type" value="Genomic_DNA"/>
</dbReference>
<evidence type="ECO:0000256" key="3">
    <source>
        <dbReference type="ARBA" id="ARBA00022801"/>
    </source>
</evidence>
<proteinExistence type="inferred from homology"/>
<dbReference type="SUPFAM" id="SSF52768">
    <property type="entry name" value="Arginase/deacetylase"/>
    <property type="match status" value="1"/>
</dbReference>
<dbReference type="GO" id="GO:0033389">
    <property type="term" value="P:putrescine biosynthetic process from arginine, via agmatine"/>
    <property type="evidence" value="ECO:0007669"/>
    <property type="project" value="TreeGrafter"/>
</dbReference>
<evidence type="ECO:0000313" key="5">
    <source>
        <dbReference type="EMBL" id="SEP76444.1"/>
    </source>
</evidence>
<comment type="similarity">
    <text evidence="1">Belongs to the arginase family. Agmatinase subfamily.</text>
</comment>
<name>A0A1H9AI76_9BACT</name>
<dbReference type="PANTHER" id="PTHR11358:SF26">
    <property type="entry name" value="GUANIDINO ACID HYDROLASE, MITOCHONDRIAL"/>
    <property type="match status" value="1"/>
</dbReference>
<keyword evidence="6" id="KW-1185">Reference proteome</keyword>
<keyword evidence="2" id="KW-0479">Metal-binding</keyword>
<evidence type="ECO:0000256" key="4">
    <source>
        <dbReference type="RuleBase" id="RU003684"/>
    </source>
</evidence>
<dbReference type="InterPro" id="IPR023696">
    <property type="entry name" value="Ureohydrolase_dom_sf"/>
</dbReference>
<dbReference type="PROSITE" id="PS01053">
    <property type="entry name" value="ARGINASE_1"/>
    <property type="match status" value="1"/>
</dbReference>
<dbReference type="InParanoid" id="A0A1H9AI76"/>
<keyword evidence="3 4" id="KW-0378">Hydrolase</keyword>
<dbReference type="STRING" id="478744.SAMN05444359_102111"/>
<reference evidence="6" key="1">
    <citation type="submission" date="2016-10" db="EMBL/GenBank/DDBJ databases">
        <authorList>
            <person name="Varghese N."/>
            <person name="Submissions S."/>
        </authorList>
    </citation>
    <scope>NUCLEOTIDE SEQUENCE [LARGE SCALE GENOMIC DNA]</scope>
    <source>
        <strain evidence="6">DSM 24740</strain>
    </source>
</reference>
<dbReference type="Gene3D" id="3.40.800.10">
    <property type="entry name" value="Ureohydrolase domain"/>
    <property type="match status" value="1"/>
</dbReference>
<protein>
    <submittedName>
        <fullName evidence="5">Agmatinase</fullName>
    </submittedName>
</protein>